<dbReference type="Gene3D" id="1.10.10.10">
    <property type="entry name" value="Winged helix-like DNA-binding domain superfamily/Winged helix DNA-binding domain"/>
    <property type="match status" value="1"/>
</dbReference>
<dbReference type="SUPFAM" id="SSF53850">
    <property type="entry name" value="Periplasmic binding protein-like II"/>
    <property type="match status" value="1"/>
</dbReference>
<dbReference type="SUPFAM" id="SSF46785">
    <property type="entry name" value="Winged helix' DNA-binding domain"/>
    <property type="match status" value="1"/>
</dbReference>
<evidence type="ECO:0000256" key="1">
    <source>
        <dbReference type="ARBA" id="ARBA00009437"/>
    </source>
</evidence>
<sequence length="314" mass="34652">MRAVDSLSSLQTFVQVADNLSFAAAARMQGVSASAVGKAIARLEQQLDVRLFHRSTRSVALTAEGQLFLTRCRRALDELEQAEGELCSRSTEPRGNLRVALPLASGLVLSVLSDFAQAYPQIRLDLDFDDRLVNVVEEGFDVVLRVGEPADSRLSARRVGGFRRRLVAAPAYLVRKGVPRVPADLVHHDCLHYRYPTSGRMEAWPLPPETEIPISMVCNDMDARVCFAIRGCGITYLPEHMVSDELAAGELVPVLEEYTNVRGSFHLLWPSGRHMLPKLRAFVDFVGERLLAETGTAKVAASRSRVSRAGARRT</sequence>
<keyword evidence="4" id="KW-0804">Transcription</keyword>
<reference evidence="7" key="1">
    <citation type="journal article" date="2019" name="Int. J. Syst. Evol. Microbiol.">
        <title>The Global Catalogue of Microorganisms (GCM) 10K type strain sequencing project: providing services to taxonomists for standard genome sequencing and annotation.</title>
        <authorList>
            <consortium name="The Broad Institute Genomics Platform"/>
            <consortium name="The Broad Institute Genome Sequencing Center for Infectious Disease"/>
            <person name="Wu L."/>
            <person name="Ma J."/>
        </authorList>
    </citation>
    <scope>NUCLEOTIDE SEQUENCE [LARGE SCALE GENOMIC DNA]</scope>
    <source>
        <strain evidence="7">JCM 17130</strain>
    </source>
</reference>
<comment type="similarity">
    <text evidence="1">Belongs to the LysR transcriptional regulatory family.</text>
</comment>
<gene>
    <name evidence="6" type="ORF">ACFPME_14395</name>
</gene>
<protein>
    <submittedName>
        <fullName evidence="6">LysR family transcriptional regulator</fullName>
    </submittedName>
</protein>
<comment type="caution">
    <text evidence="6">The sequence shown here is derived from an EMBL/GenBank/DDBJ whole genome shotgun (WGS) entry which is preliminary data.</text>
</comment>
<dbReference type="RefSeq" id="WP_377306344.1">
    <property type="nucleotide sequence ID" value="NZ_JBHSMK010000009.1"/>
</dbReference>
<dbReference type="InterPro" id="IPR058163">
    <property type="entry name" value="LysR-type_TF_proteobact-type"/>
</dbReference>
<feature type="domain" description="HTH lysR-type" evidence="5">
    <location>
        <begin position="5"/>
        <end position="62"/>
    </location>
</feature>
<dbReference type="Pfam" id="PF00126">
    <property type="entry name" value="HTH_1"/>
    <property type="match status" value="1"/>
</dbReference>
<keyword evidence="3" id="KW-0238">DNA-binding</keyword>
<evidence type="ECO:0000256" key="2">
    <source>
        <dbReference type="ARBA" id="ARBA00023015"/>
    </source>
</evidence>
<dbReference type="Gene3D" id="3.40.190.290">
    <property type="match status" value="1"/>
</dbReference>
<dbReference type="InterPro" id="IPR000847">
    <property type="entry name" value="LysR_HTH_N"/>
</dbReference>
<dbReference type="InterPro" id="IPR036388">
    <property type="entry name" value="WH-like_DNA-bd_sf"/>
</dbReference>
<evidence type="ECO:0000256" key="4">
    <source>
        <dbReference type="ARBA" id="ARBA00023163"/>
    </source>
</evidence>
<accession>A0ABW0JNZ6</accession>
<proteinExistence type="inferred from homology"/>
<keyword evidence="7" id="KW-1185">Reference proteome</keyword>
<dbReference type="EMBL" id="JBHSMK010000009">
    <property type="protein sequence ID" value="MFC5437749.1"/>
    <property type="molecule type" value="Genomic_DNA"/>
</dbReference>
<name>A0ABW0JNZ6_9GAMM</name>
<evidence type="ECO:0000313" key="7">
    <source>
        <dbReference type="Proteomes" id="UP001596013"/>
    </source>
</evidence>
<dbReference type="PROSITE" id="PS50931">
    <property type="entry name" value="HTH_LYSR"/>
    <property type="match status" value="1"/>
</dbReference>
<dbReference type="InterPro" id="IPR005119">
    <property type="entry name" value="LysR_subst-bd"/>
</dbReference>
<evidence type="ECO:0000256" key="3">
    <source>
        <dbReference type="ARBA" id="ARBA00023125"/>
    </source>
</evidence>
<evidence type="ECO:0000313" key="6">
    <source>
        <dbReference type="EMBL" id="MFC5437749.1"/>
    </source>
</evidence>
<evidence type="ECO:0000259" key="5">
    <source>
        <dbReference type="PROSITE" id="PS50931"/>
    </source>
</evidence>
<keyword evidence="2" id="KW-0805">Transcription regulation</keyword>
<organism evidence="6 7">
    <name type="scientific">Rhodanobacter umsongensis</name>
    <dbReference type="NCBI Taxonomy" id="633153"/>
    <lineage>
        <taxon>Bacteria</taxon>
        <taxon>Pseudomonadati</taxon>
        <taxon>Pseudomonadota</taxon>
        <taxon>Gammaproteobacteria</taxon>
        <taxon>Lysobacterales</taxon>
        <taxon>Rhodanobacteraceae</taxon>
        <taxon>Rhodanobacter</taxon>
    </lineage>
</organism>
<dbReference type="CDD" id="cd08476">
    <property type="entry name" value="PBP2_CrgA_like_7"/>
    <property type="match status" value="1"/>
</dbReference>
<dbReference type="Proteomes" id="UP001596013">
    <property type="component" value="Unassembled WGS sequence"/>
</dbReference>
<dbReference type="PANTHER" id="PTHR30537">
    <property type="entry name" value="HTH-TYPE TRANSCRIPTIONAL REGULATOR"/>
    <property type="match status" value="1"/>
</dbReference>
<dbReference type="Pfam" id="PF03466">
    <property type="entry name" value="LysR_substrate"/>
    <property type="match status" value="1"/>
</dbReference>
<dbReference type="PANTHER" id="PTHR30537:SF72">
    <property type="entry name" value="LYSR FAMILY TRANSCRIPTIONAL REGULATOR"/>
    <property type="match status" value="1"/>
</dbReference>
<dbReference type="InterPro" id="IPR036390">
    <property type="entry name" value="WH_DNA-bd_sf"/>
</dbReference>